<feature type="signal peptide" evidence="1">
    <location>
        <begin position="1"/>
        <end position="29"/>
    </location>
</feature>
<sequence>MTHRTRAGRRAIALVLAAVASACTQQAPAPPPPDPYAKTVRLDYRFKRTAPVPSLVTDFTVTNIGTAALRAVRITCYQTTLSGAHLGSRSLVVAGPVEPQASATHADFDSGFLRPSESHVTCRVSGIDT</sequence>
<protein>
    <recommendedName>
        <fullName evidence="4">Lipoprotein</fullName>
    </recommendedName>
</protein>
<name>A0A4R2IER7_9GAMM</name>
<keyword evidence="1" id="KW-0732">Signal</keyword>
<accession>A0A4R2IER7</accession>
<reference evidence="2 3" key="1">
    <citation type="journal article" date="2015" name="Stand. Genomic Sci.">
        <title>Genomic Encyclopedia of Bacterial and Archaeal Type Strains, Phase III: the genomes of soil and plant-associated and newly described type strains.</title>
        <authorList>
            <person name="Whitman W.B."/>
            <person name="Woyke T."/>
            <person name="Klenk H.P."/>
            <person name="Zhou Y."/>
            <person name="Lilburn T.G."/>
            <person name="Beck B.J."/>
            <person name="De Vos P."/>
            <person name="Vandamme P."/>
            <person name="Eisen J.A."/>
            <person name="Garrity G."/>
            <person name="Hugenholtz P."/>
            <person name="Kyrpides N.C."/>
        </authorList>
    </citation>
    <scope>NUCLEOTIDE SEQUENCE [LARGE SCALE GENOMIC DNA]</scope>
    <source>
        <strain evidence="2 3">A3</strain>
    </source>
</reference>
<keyword evidence="3" id="KW-1185">Reference proteome</keyword>
<evidence type="ECO:0000313" key="3">
    <source>
        <dbReference type="Proteomes" id="UP000294862"/>
    </source>
</evidence>
<comment type="caution">
    <text evidence="2">The sequence shown here is derived from an EMBL/GenBank/DDBJ whole genome shotgun (WGS) entry which is preliminary data.</text>
</comment>
<organism evidence="2 3">
    <name type="scientific">Dokdonella fugitiva</name>
    <dbReference type="NCBI Taxonomy" id="328517"/>
    <lineage>
        <taxon>Bacteria</taxon>
        <taxon>Pseudomonadati</taxon>
        <taxon>Pseudomonadota</taxon>
        <taxon>Gammaproteobacteria</taxon>
        <taxon>Lysobacterales</taxon>
        <taxon>Rhodanobacteraceae</taxon>
        <taxon>Dokdonella</taxon>
    </lineage>
</organism>
<dbReference type="RefSeq" id="WP_131995265.1">
    <property type="nucleotide sequence ID" value="NZ_JACGXM010000011.1"/>
</dbReference>
<dbReference type="Proteomes" id="UP000294862">
    <property type="component" value="Unassembled WGS sequence"/>
</dbReference>
<evidence type="ECO:0000313" key="2">
    <source>
        <dbReference type="EMBL" id="TCO42118.1"/>
    </source>
</evidence>
<dbReference type="AlphaFoldDB" id="A0A4R2IER7"/>
<proteinExistence type="predicted"/>
<gene>
    <name evidence="2" type="ORF">EV148_102477</name>
</gene>
<evidence type="ECO:0000256" key="1">
    <source>
        <dbReference type="SAM" id="SignalP"/>
    </source>
</evidence>
<dbReference type="EMBL" id="SLWQ01000002">
    <property type="protein sequence ID" value="TCO42118.1"/>
    <property type="molecule type" value="Genomic_DNA"/>
</dbReference>
<dbReference type="PROSITE" id="PS51257">
    <property type="entry name" value="PROKAR_LIPOPROTEIN"/>
    <property type="match status" value="1"/>
</dbReference>
<feature type="chain" id="PRO_5020360546" description="Lipoprotein" evidence="1">
    <location>
        <begin position="30"/>
        <end position="129"/>
    </location>
</feature>
<evidence type="ECO:0008006" key="4">
    <source>
        <dbReference type="Google" id="ProtNLM"/>
    </source>
</evidence>